<evidence type="ECO:0000256" key="2">
    <source>
        <dbReference type="ARBA" id="ARBA00022827"/>
    </source>
</evidence>
<dbReference type="EMBL" id="VCHE01000202">
    <property type="protein sequence ID" value="KAB2569328.1"/>
    <property type="molecule type" value="Genomic_DNA"/>
</dbReference>
<sequence length="408" mass="44264">MPDPTPLETVDLLIVGAGFHGLSLAATYTTTHPSASLLILDAAPSIGGVWARSRLYPGLKTNSQAGHFEFADYPMLGNPRYPEVRADEHIAGDSVRRYLEDYAAEKGLAGRVRCGRKVVEAEDLGKEGWVVSVEEVGEGEGDEEEEGREKRTQKIHARILVLATGLTSTPKPASSLLKCADADTSAFTGPIYHVRDFGKHCPSSPSPAATTTDEKKKKKKTILILSANKSAADCAHHHAHTLGNRVIWLIRPSGHGPCFLAPARVTPLKLLSEALITTRAVTFLNPCIWAAANPSSPSPSPSPSSPSSPSWWIPSFNHFERLCRTLLHRTPAGRALVRAFHAQLVQRKGVEEPLRLDAHPQTALLKPWHDAFWVGTGRGLLNWGAEGAPDVFELVRQGKIEVKVGEVV</sequence>
<keyword evidence="3" id="KW-0560">Oxidoreductase</keyword>
<keyword evidence="4" id="KW-0503">Monooxygenase</keyword>
<accession>A0A5N5CVE7</accession>
<reference evidence="4 5" key="1">
    <citation type="journal article" date="2019" name="Sci. Rep.">
        <title>A multi-omics analysis of the grapevine pathogen Lasiodiplodia theobromae reveals that temperature affects the expression of virulence- and pathogenicity-related genes.</title>
        <authorList>
            <person name="Felix C."/>
            <person name="Meneses R."/>
            <person name="Goncalves M.F.M."/>
            <person name="Tilleman L."/>
            <person name="Duarte A.S."/>
            <person name="Jorrin-Novo J.V."/>
            <person name="Van de Peer Y."/>
            <person name="Deforce D."/>
            <person name="Van Nieuwerburgh F."/>
            <person name="Esteves A.C."/>
            <person name="Alves A."/>
        </authorList>
    </citation>
    <scope>NUCLEOTIDE SEQUENCE [LARGE SCALE GENOMIC DNA]</scope>
    <source>
        <strain evidence="4 5">LA-SOL3</strain>
    </source>
</reference>
<dbReference type="Gene3D" id="3.50.50.60">
    <property type="entry name" value="FAD/NAD(P)-binding domain"/>
    <property type="match status" value="1"/>
</dbReference>
<keyword evidence="1" id="KW-0285">Flavoprotein</keyword>
<dbReference type="OrthoDB" id="2915840at2759"/>
<dbReference type="GO" id="GO:0004497">
    <property type="term" value="F:monooxygenase activity"/>
    <property type="evidence" value="ECO:0007669"/>
    <property type="project" value="UniProtKB-KW"/>
</dbReference>
<evidence type="ECO:0000313" key="4">
    <source>
        <dbReference type="EMBL" id="KAB2569328.1"/>
    </source>
</evidence>
<gene>
    <name evidence="4" type="primary">almA</name>
    <name evidence="4" type="ORF">DBV05_g12005</name>
</gene>
<dbReference type="InterPro" id="IPR036188">
    <property type="entry name" value="FAD/NAD-bd_sf"/>
</dbReference>
<evidence type="ECO:0000256" key="1">
    <source>
        <dbReference type="ARBA" id="ARBA00022630"/>
    </source>
</evidence>
<organism evidence="4 5">
    <name type="scientific">Lasiodiplodia theobromae</name>
    <dbReference type="NCBI Taxonomy" id="45133"/>
    <lineage>
        <taxon>Eukaryota</taxon>
        <taxon>Fungi</taxon>
        <taxon>Dikarya</taxon>
        <taxon>Ascomycota</taxon>
        <taxon>Pezizomycotina</taxon>
        <taxon>Dothideomycetes</taxon>
        <taxon>Dothideomycetes incertae sedis</taxon>
        <taxon>Botryosphaeriales</taxon>
        <taxon>Botryosphaeriaceae</taxon>
        <taxon>Lasiodiplodia</taxon>
    </lineage>
</organism>
<dbReference type="InterPro" id="IPR050346">
    <property type="entry name" value="FMO-like"/>
</dbReference>
<keyword evidence="2" id="KW-0274">FAD</keyword>
<comment type="caution">
    <text evidence="4">The sequence shown here is derived from an EMBL/GenBank/DDBJ whole genome shotgun (WGS) entry which is preliminary data.</text>
</comment>
<dbReference type="PANTHER" id="PTHR23023">
    <property type="entry name" value="DIMETHYLANILINE MONOOXYGENASE"/>
    <property type="match status" value="1"/>
</dbReference>
<keyword evidence="5" id="KW-1185">Reference proteome</keyword>
<dbReference type="AlphaFoldDB" id="A0A5N5CVE7"/>
<proteinExistence type="predicted"/>
<feature type="non-terminal residue" evidence="4">
    <location>
        <position position="408"/>
    </location>
</feature>
<dbReference type="Proteomes" id="UP000325902">
    <property type="component" value="Unassembled WGS sequence"/>
</dbReference>
<protein>
    <submittedName>
        <fullName evidence="4">Putative FAD-binding monooxygenase AlmA</fullName>
    </submittedName>
</protein>
<dbReference type="SUPFAM" id="SSF51905">
    <property type="entry name" value="FAD/NAD(P)-binding domain"/>
    <property type="match status" value="1"/>
</dbReference>
<evidence type="ECO:0000313" key="5">
    <source>
        <dbReference type="Proteomes" id="UP000325902"/>
    </source>
</evidence>
<dbReference type="Pfam" id="PF13450">
    <property type="entry name" value="NAD_binding_8"/>
    <property type="match status" value="1"/>
</dbReference>
<evidence type="ECO:0000256" key="3">
    <source>
        <dbReference type="ARBA" id="ARBA00023002"/>
    </source>
</evidence>
<name>A0A5N5CVE7_9PEZI</name>